<proteinExistence type="predicted"/>
<feature type="region of interest" description="Disordered" evidence="1">
    <location>
        <begin position="318"/>
        <end position="338"/>
    </location>
</feature>
<evidence type="ECO:0008006" key="3">
    <source>
        <dbReference type="Google" id="ProtNLM"/>
    </source>
</evidence>
<organism evidence="2">
    <name type="scientific">Tanacetum cinerariifolium</name>
    <name type="common">Dalmatian daisy</name>
    <name type="synonym">Chrysanthemum cinerariifolium</name>
    <dbReference type="NCBI Taxonomy" id="118510"/>
    <lineage>
        <taxon>Eukaryota</taxon>
        <taxon>Viridiplantae</taxon>
        <taxon>Streptophyta</taxon>
        <taxon>Embryophyta</taxon>
        <taxon>Tracheophyta</taxon>
        <taxon>Spermatophyta</taxon>
        <taxon>Magnoliopsida</taxon>
        <taxon>eudicotyledons</taxon>
        <taxon>Gunneridae</taxon>
        <taxon>Pentapetalae</taxon>
        <taxon>asterids</taxon>
        <taxon>campanulids</taxon>
        <taxon>Asterales</taxon>
        <taxon>Asteraceae</taxon>
        <taxon>Asteroideae</taxon>
        <taxon>Anthemideae</taxon>
        <taxon>Anthemidinae</taxon>
        <taxon>Tanacetum</taxon>
    </lineage>
</organism>
<name>A0A6L2NGP3_TANCI</name>
<dbReference type="EMBL" id="BKCJ010009104">
    <property type="protein sequence ID" value="GEU85418.1"/>
    <property type="molecule type" value="Genomic_DNA"/>
</dbReference>
<reference evidence="2" key="1">
    <citation type="journal article" date="2019" name="Sci. Rep.">
        <title>Draft genome of Tanacetum cinerariifolium, the natural source of mosquito coil.</title>
        <authorList>
            <person name="Yamashiro T."/>
            <person name="Shiraishi A."/>
            <person name="Satake H."/>
            <person name="Nakayama K."/>
        </authorList>
    </citation>
    <scope>NUCLEOTIDE SEQUENCE</scope>
</reference>
<evidence type="ECO:0000256" key="1">
    <source>
        <dbReference type="SAM" id="MobiDB-lite"/>
    </source>
</evidence>
<comment type="caution">
    <text evidence="2">The sequence shown here is derived from an EMBL/GenBank/DDBJ whole genome shotgun (WGS) entry which is preliminary data.</text>
</comment>
<evidence type="ECO:0000313" key="2">
    <source>
        <dbReference type="EMBL" id="GEU85418.1"/>
    </source>
</evidence>
<protein>
    <recommendedName>
        <fullName evidence="3">Reverse transcriptase domain-containing protein</fullName>
    </recommendedName>
</protein>
<accession>A0A6L2NGP3</accession>
<gene>
    <name evidence="2" type="ORF">Tci_057396</name>
</gene>
<sequence length="390" mass="45016">MLKQHDQVANLAIQKEQEELAEYINSPSWNHPTFYNIDEEHSIQYKEYLENSSNAITTVLPTEEPEYSYSMRYKHLSSIPETELDKVLKSSVKNLVQIPSEYEITFDDESECDVPIKDESSLVFTTFSNPLFDCNDDFTSSDDESLSDEDVLMENFKSYSNLLFDDEEINSNKIDPHYFNAESDLIESLSNRDTLFDSSPKFDYLEEFSGELMPTSIIDKERIRREHEEYTSLMEKLLTINSFSRPLENFHANIIVKTLPTYPIPVEDSDSLREEIDIFTSMDDLMPPGIKSDDYDLEGDIQFLEELLGNDTPFILENESSTCDHHDDPSFPRPPPEPPDVEIFFEPNSGVLTTNVVKGIPEHYVLMPNILPTLPTFDPLYLVTLCSRFH</sequence>
<dbReference type="AlphaFoldDB" id="A0A6L2NGP3"/>